<reference evidence="3" key="1">
    <citation type="submission" date="2021-05" db="EMBL/GenBank/DDBJ databases">
        <authorList>
            <person name="Tigano A."/>
        </authorList>
    </citation>
    <scope>NUCLEOTIDE SEQUENCE</scope>
</reference>
<dbReference type="OrthoDB" id="200110at2759"/>
<gene>
    <name evidence="3" type="ORF">MMEN_LOCUS20779</name>
</gene>
<sequence length="558" mass="66735">MFTMGELKSRSRALRQDLSHSESAGAELEPRAPPRVKPVQLLIKSLNELIEEQNHSSFEAMRIMHESYEKERSKLLKMCHGERERMIQAAGGRRAGGRLEVLSDKKLKDQSLERQTNGPVPYAELCLKEDSASRSTCSYADKKDPDRCVVSSLSLGDVRHSRATEIKLLRLTTDVNKKMCVTVSERDRKIAALMLAKHQEEQERLKLSRLEERRRQEERSQAQAQQATAEQKRRKKLKQSMKCWHKELEVRRRLREHREQEKAVQLEQEALLQEDRWRRLKEEVEAQRREKIESAQKDAEGRKHCQEKLRREKEEVEKKLRERERQLAAEKEKSAWRRKASLEKKEQRRLQEENRRDLLRHILLKKRAEQQMEEEKAQARSTLERRLQHCWEKRARAAEARLSLLQERAAHQEEQAQRAQRRARLHSLQQLAHRSTLVQLSQRRTERAALHATETQKSRAQQTRQHNHHRQSCHRRLREELHREEEAVKKLRENYVSMKEWRRERLRKQREQIQEEGQRLAQASFHMRERVRQHTHSRTFDRMALEAQLAASMTRMKL</sequence>
<keyword evidence="4" id="KW-1185">Reference proteome</keyword>
<keyword evidence="1" id="KW-0175">Coiled coil</keyword>
<feature type="compositionally biased region" description="Basic and acidic residues" evidence="2">
    <location>
        <begin position="211"/>
        <end position="220"/>
    </location>
</feature>
<feature type="region of interest" description="Disordered" evidence="2">
    <location>
        <begin position="439"/>
        <end position="476"/>
    </location>
</feature>
<feature type="region of interest" description="Disordered" evidence="2">
    <location>
        <begin position="328"/>
        <end position="349"/>
    </location>
</feature>
<evidence type="ECO:0000256" key="2">
    <source>
        <dbReference type="SAM" id="MobiDB-lite"/>
    </source>
</evidence>
<dbReference type="Pfam" id="PF15558">
    <property type="entry name" value="DUF4659"/>
    <property type="match status" value="1"/>
</dbReference>
<dbReference type="AlphaFoldDB" id="A0A8S4BRB6"/>
<dbReference type="PANTHER" id="PTHR33663:SF3">
    <property type="entry name" value="COILED-COIL DOMAIN-CONTAINING PROTEIN 185"/>
    <property type="match status" value="1"/>
</dbReference>
<dbReference type="PANTHER" id="PTHR33663">
    <property type="entry name" value="COILED-COIL DOMAIN-CONTAINING PROTEIN 177"/>
    <property type="match status" value="1"/>
</dbReference>
<feature type="compositionally biased region" description="Basic residues" evidence="2">
    <location>
        <begin position="465"/>
        <end position="476"/>
    </location>
</feature>
<dbReference type="Proteomes" id="UP000677803">
    <property type="component" value="Unassembled WGS sequence"/>
</dbReference>
<name>A0A8S4BRB6_9TELE</name>
<evidence type="ECO:0000313" key="4">
    <source>
        <dbReference type="Proteomes" id="UP000677803"/>
    </source>
</evidence>
<feature type="region of interest" description="Disordered" evidence="2">
    <location>
        <begin position="211"/>
        <end position="238"/>
    </location>
</feature>
<organism evidence="3 4">
    <name type="scientific">Menidia menidia</name>
    <name type="common">Atlantic silverside</name>
    <dbReference type="NCBI Taxonomy" id="238744"/>
    <lineage>
        <taxon>Eukaryota</taxon>
        <taxon>Metazoa</taxon>
        <taxon>Chordata</taxon>
        <taxon>Craniata</taxon>
        <taxon>Vertebrata</taxon>
        <taxon>Euteleostomi</taxon>
        <taxon>Actinopterygii</taxon>
        <taxon>Neopterygii</taxon>
        <taxon>Teleostei</taxon>
        <taxon>Neoteleostei</taxon>
        <taxon>Acanthomorphata</taxon>
        <taxon>Ovalentaria</taxon>
        <taxon>Atherinomorphae</taxon>
        <taxon>Atheriniformes</taxon>
        <taxon>Atherinopsidae</taxon>
        <taxon>Menidiinae</taxon>
        <taxon>Menidia</taxon>
    </lineage>
</organism>
<evidence type="ECO:0000313" key="3">
    <source>
        <dbReference type="EMBL" id="CAG6017545.1"/>
    </source>
</evidence>
<proteinExistence type="predicted"/>
<feature type="region of interest" description="Disordered" evidence="2">
    <location>
        <begin position="1"/>
        <end position="32"/>
    </location>
</feature>
<dbReference type="InterPro" id="IPR029090">
    <property type="entry name" value="DUF4659"/>
</dbReference>
<accession>A0A8S4BRB6</accession>
<dbReference type="EMBL" id="CAJRST010039999">
    <property type="protein sequence ID" value="CAG6017545.1"/>
    <property type="molecule type" value="Genomic_DNA"/>
</dbReference>
<feature type="compositionally biased region" description="Basic and acidic residues" evidence="2">
    <location>
        <begin position="443"/>
        <end position="457"/>
    </location>
</feature>
<feature type="region of interest" description="Disordered" evidence="2">
    <location>
        <begin position="291"/>
        <end position="313"/>
    </location>
</feature>
<feature type="coiled-coil region" evidence="1">
    <location>
        <begin position="358"/>
        <end position="422"/>
    </location>
</feature>
<comment type="caution">
    <text evidence="3">The sequence shown here is derived from an EMBL/GenBank/DDBJ whole genome shotgun (WGS) entry which is preliminary data.</text>
</comment>
<protein>
    <submittedName>
        <fullName evidence="3">(Atlantic silverside) hypothetical protein</fullName>
    </submittedName>
</protein>
<evidence type="ECO:0000256" key="1">
    <source>
        <dbReference type="SAM" id="Coils"/>
    </source>
</evidence>